<sequence>MSRMLVARSGLLKFFVRLDHIRKCFTQKGGIFVLEEYSKPQDSTSDSTQIQVLDVGPDLLCGAVRVLVPCGRSGTKEATGRGGAPGGHTHKTPLTLIATAVPQTVPAVLGGPCGRLWCLLPALDMSYKGSHPCKRSSNLVRQLLLKTVSLQEMVQHGISLER</sequence>
<proteinExistence type="predicted"/>
<dbReference type="Pfam" id="PF25328">
    <property type="entry name" value="PH_MADD"/>
    <property type="match status" value="1"/>
</dbReference>
<dbReference type="EMBL" id="OD566052">
    <property type="protein sequence ID" value="CAD7443261.1"/>
    <property type="molecule type" value="Genomic_DNA"/>
</dbReference>
<reference evidence="2" key="1">
    <citation type="submission" date="2020-11" db="EMBL/GenBank/DDBJ databases">
        <authorList>
            <person name="Tran Van P."/>
        </authorList>
    </citation>
    <scope>NUCLEOTIDE SEQUENCE</scope>
</reference>
<dbReference type="InterPro" id="IPR057469">
    <property type="entry name" value="PH_MADD"/>
</dbReference>
<protein>
    <recommendedName>
        <fullName evidence="1">MAP kinase-activating death domain-containing protein</fullName>
    </recommendedName>
</protein>
<name>A0A7R9EXL1_9NEOP</name>
<accession>A0A7R9EXL1</accession>
<feature type="domain" description="MAP kinase-activating death" evidence="1">
    <location>
        <begin position="13"/>
        <end position="43"/>
    </location>
</feature>
<gene>
    <name evidence="2" type="ORF">TBIB3V08_LOCUS5671</name>
</gene>
<organism evidence="2">
    <name type="scientific">Timema bartmani</name>
    <dbReference type="NCBI Taxonomy" id="61472"/>
    <lineage>
        <taxon>Eukaryota</taxon>
        <taxon>Metazoa</taxon>
        <taxon>Ecdysozoa</taxon>
        <taxon>Arthropoda</taxon>
        <taxon>Hexapoda</taxon>
        <taxon>Insecta</taxon>
        <taxon>Pterygota</taxon>
        <taxon>Neoptera</taxon>
        <taxon>Polyneoptera</taxon>
        <taxon>Phasmatodea</taxon>
        <taxon>Timematodea</taxon>
        <taxon>Timematoidea</taxon>
        <taxon>Timematidae</taxon>
        <taxon>Timema</taxon>
    </lineage>
</organism>
<dbReference type="AlphaFoldDB" id="A0A7R9EXL1"/>
<evidence type="ECO:0000259" key="1">
    <source>
        <dbReference type="Pfam" id="PF25328"/>
    </source>
</evidence>
<evidence type="ECO:0000313" key="2">
    <source>
        <dbReference type="EMBL" id="CAD7443261.1"/>
    </source>
</evidence>